<comment type="caution">
    <text evidence="1">The sequence shown here is derived from an EMBL/GenBank/DDBJ whole genome shotgun (WGS) entry which is preliminary data.</text>
</comment>
<dbReference type="EMBL" id="MZXW01000016">
    <property type="protein sequence ID" value="RXT48749.1"/>
    <property type="molecule type" value="Genomic_DNA"/>
</dbReference>
<dbReference type="Proteomes" id="UP000290819">
    <property type="component" value="Unassembled WGS sequence"/>
</dbReference>
<evidence type="ECO:0000313" key="1">
    <source>
        <dbReference type="EMBL" id="RXT48749.1"/>
    </source>
</evidence>
<keyword evidence="2" id="KW-1185">Reference proteome</keyword>
<organism evidence="1 2">
    <name type="scientific">Bradyrhizobium betae</name>
    <dbReference type="NCBI Taxonomy" id="244734"/>
    <lineage>
        <taxon>Bacteria</taxon>
        <taxon>Pseudomonadati</taxon>
        <taxon>Pseudomonadota</taxon>
        <taxon>Alphaproteobacteria</taxon>
        <taxon>Hyphomicrobiales</taxon>
        <taxon>Nitrobacteraceae</taxon>
        <taxon>Bradyrhizobium</taxon>
    </lineage>
</organism>
<dbReference type="AlphaFoldDB" id="A0A4V1P6T7"/>
<reference evidence="1 2" key="1">
    <citation type="submission" date="2017-03" db="EMBL/GenBank/DDBJ databases">
        <authorList>
            <person name="Safronova V.I."/>
            <person name="Sazanova A.L."/>
            <person name="Chirak E.R."/>
        </authorList>
    </citation>
    <scope>NUCLEOTIDE SEQUENCE [LARGE SCALE GENOMIC DNA]</scope>
    <source>
        <strain evidence="1 2">Opo-243</strain>
    </source>
</reference>
<protein>
    <submittedName>
        <fullName evidence="1">Uncharacterized protein</fullName>
    </submittedName>
</protein>
<accession>A0A4V1P6T7</accession>
<evidence type="ECO:0000313" key="2">
    <source>
        <dbReference type="Proteomes" id="UP000290819"/>
    </source>
</evidence>
<name>A0A4V1P6T7_9BRAD</name>
<sequence length="62" mass="6997">MARGAMNAELQRIVHGFKTNGAPKFRQNQWMNFADISREGLRMAGRRAESQSHIELRPTAGV</sequence>
<proteinExistence type="predicted"/>
<gene>
    <name evidence="1" type="ORF">B5V03_12655</name>
</gene>